<dbReference type="RefSeq" id="WP_063491555.1">
    <property type="nucleotide sequence ID" value="NZ_CP016340.1"/>
</dbReference>
<accession>A0A157SA52</accession>
<dbReference type="Pfam" id="PF07859">
    <property type="entry name" value="Abhydrolase_3"/>
    <property type="match status" value="1"/>
</dbReference>
<proteinExistence type="inferred from homology"/>
<dbReference type="SUPFAM" id="SSF53474">
    <property type="entry name" value="alpha/beta-Hydrolases"/>
    <property type="match status" value="1"/>
</dbReference>
<dbReference type="PATRIC" id="fig|123899.6.peg.632"/>
<evidence type="ECO:0000313" key="5">
    <source>
        <dbReference type="EMBL" id="SAI67244.1"/>
    </source>
</evidence>
<dbReference type="InterPro" id="IPR013094">
    <property type="entry name" value="AB_hydrolase_3"/>
</dbReference>
<dbReference type="eggNOG" id="COG0657">
    <property type="taxonomic scope" value="Bacteria"/>
</dbReference>
<evidence type="ECO:0000259" key="4">
    <source>
        <dbReference type="Pfam" id="PF07859"/>
    </source>
</evidence>
<dbReference type="AlphaFoldDB" id="A0A157SA52"/>
<feature type="domain" description="Alpha/beta hydrolase fold-3" evidence="4">
    <location>
        <begin position="89"/>
        <end position="295"/>
    </location>
</feature>
<evidence type="ECO:0000256" key="1">
    <source>
        <dbReference type="ARBA" id="ARBA00010515"/>
    </source>
</evidence>
<dbReference type="KEGG" id="btrm:SAMEA390648700657"/>
<gene>
    <name evidence="5" type="primary">lip2</name>
    <name evidence="5" type="ORF">SAMEA3906487_00657</name>
</gene>
<feature type="active site" evidence="3">
    <location>
        <position position="167"/>
    </location>
</feature>
<dbReference type="EC" id="3.1.1.3" evidence="5"/>
<sequence length="325" mass="34940">MQAPPPIPLSQIAPHARELIRQFRDNGAVSFQDVPPDQARSNYRRGCAANGLPCIDLPQVRDHTLSGEHGAALRLREYRSRPGESTPAILFLHGGGWVVGDLDTHDTLCRLLAHESAATVFALEYRLAPEHPFPAALHDAATALRWLAEQADALAIDMTRLGLAGDSAGGNLAAVLANEASLRPSGCRPCAQALFYPVTDLRCATPSYGRITAGFPLTAASMHWFRTHYVGPSTALDDPRLSPLLARRLSSAPLFLLSCGLDPLADDAIAYAARAVEAGAMLEHHHLPDQPHGILTSAGRNATGRAMAQRAARFLRAMLHRDASE</sequence>
<dbReference type="InterPro" id="IPR002168">
    <property type="entry name" value="Lipase_GDXG_HIS_AS"/>
</dbReference>
<dbReference type="InterPro" id="IPR050300">
    <property type="entry name" value="GDXG_lipolytic_enzyme"/>
</dbReference>
<dbReference type="GeneID" id="56587935"/>
<dbReference type="InterPro" id="IPR033140">
    <property type="entry name" value="Lipase_GDXG_put_SER_AS"/>
</dbReference>
<organism evidence="5 6">
    <name type="scientific">Bordetella trematum</name>
    <dbReference type="NCBI Taxonomy" id="123899"/>
    <lineage>
        <taxon>Bacteria</taxon>
        <taxon>Pseudomonadati</taxon>
        <taxon>Pseudomonadota</taxon>
        <taxon>Betaproteobacteria</taxon>
        <taxon>Burkholderiales</taxon>
        <taxon>Alcaligenaceae</taxon>
        <taxon>Bordetella</taxon>
    </lineage>
</organism>
<dbReference type="Proteomes" id="UP000076825">
    <property type="component" value="Chromosome 1"/>
</dbReference>
<dbReference type="PANTHER" id="PTHR48081">
    <property type="entry name" value="AB HYDROLASE SUPERFAMILY PROTEIN C4A8.06C"/>
    <property type="match status" value="1"/>
</dbReference>
<dbReference type="PANTHER" id="PTHR48081:SF8">
    <property type="entry name" value="ALPHA_BETA HYDROLASE FOLD-3 DOMAIN-CONTAINING PROTEIN-RELATED"/>
    <property type="match status" value="1"/>
</dbReference>
<dbReference type="PROSITE" id="PS01173">
    <property type="entry name" value="LIPASE_GDXG_HIS"/>
    <property type="match status" value="1"/>
</dbReference>
<keyword evidence="6" id="KW-1185">Reference proteome</keyword>
<dbReference type="GO" id="GO:0004806">
    <property type="term" value="F:triacylglycerol lipase activity"/>
    <property type="evidence" value="ECO:0007669"/>
    <property type="project" value="UniProtKB-EC"/>
</dbReference>
<protein>
    <submittedName>
        <fullName evidence="5">Acetyl esterase</fullName>
        <ecNumber evidence="5">3.1.1.3</ecNumber>
    </submittedName>
</protein>
<evidence type="ECO:0000256" key="3">
    <source>
        <dbReference type="PROSITE-ProRule" id="PRU10038"/>
    </source>
</evidence>
<keyword evidence="2 5" id="KW-0378">Hydrolase</keyword>
<dbReference type="InterPro" id="IPR029058">
    <property type="entry name" value="AB_hydrolase_fold"/>
</dbReference>
<name>A0A157SA52_9BORD</name>
<dbReference type="STRING" id="123899.SAMEA3906487_00657"/>
<evidence type="ECO:0000313" key="6">
    <source>
        <dbReference type="Proteomes" id="UP000076825"/>
    </source>
</evidence>
<dbReference type="EMBL" id="LT546645">
    <property type="protein sequence ID" value="SAI67244.1"/>
    <property type="molecule type" value="Genomic_DNA"/>
</dbReference>
<dbReference type="OrthoDB" id="9794445at2"/>
<comment type="similarity">
    <text evidence="1">Belongs to the 'GDXG' lipolytic enzyme family.</text>
</comment>
<reference evidence="5 6" key="1">
    <citation type="submission" date="2016-04" db="EMBL/GenBank/DDBJ databases">
        <authorList>
            <consortium name="Pathogen Informatics"/>
        </authorList>
    </citation>
    <scope>NUCLEOTIDE SEQUENCE [LARGE SCALE GENOMIC DNA]</scope>
    <source>
        <strain evidence="5 6">H044680328</strain>
    </source>
</reference>
<evidence type="ECO:0000256" key="2">
    <source>
        <dbReference type="ARBA" id="ARBA00022801"/>
    </source>
</evidence>
<dbReference type="Gene3D" id="3.40.50.1820">
    <property type="entry name" value="alpha/beta hydrolase"/>
    <property type="match status" value="1"/>
</dbReference>
<dbReference type="PROSITE" id="PS01174">
    <property type="entry name" value="LIPASE_GDXG_SER"/>
    <property type="match status" value="1"/>
</dbReference>